<proteinExistence type="predicted"/>
<feature type="transmembrane region" description="Helical" evidence="1">
    <location>
        <begin position="217"/>
        <end position="236"/>
    </location>
</feature>
<name>A0A7M4DF03_9MICO</name>
<feature type="transmembrane region" description="Helical" evidence="1">
    <location>
        <begin position="161"/>
        <end position="185"/>
    </location>
</feature>
<dbReference type="Gene3D" id="1.20.1260.100">
    <property type="entry name" value="TspO/MBR protein"/>
    <property type="match status" value="1"/>
</dbReference>
<dbReference type="RefSeq" id="WP_231954989.1">
    <property type="nucleotide sequence ID" value="NZ_CACRYJ010000011.1"/>
</dbReference>
<gene>
    <name evidence="2" type="ORF">HALOF300_00694</name>
</gene>
<evidence type="ECO:0000256" key="1">
    <source>
        <dbReference type="SAM" id="Phobius"/>
    </source>
</evidence>
<dbReference type="AlphaFoldDB" id="A0A7M4DF03"/>
<evidence type="ECO:0008006" key="4">
    <source>
        <dbReference type="Google" id="ProtNLM"/>
    </source>
</evidence>
<feature type="transmembrane region" description="Helical" evidence="1">
    <location>
        <begin position="26"/>
        <end position="46"/>
    </location>
</feature>
<reference evidence="2 3" key="1">
    <citation type="submission" date="2019-11" db="EMBL/GenBank/DDBJ databases">
        <authorList>
            <person name="Criscuolo A."/>
        </authorList>
    </citation>
    <scope>NUCLEOTIDE SEQUENCE [LARGE SCALE GENOMIC DNA]</scope>
    <source>
        <strain evidence="2">CIP111667</strain>
    </source>
</reference>
<feature type="transmembrane region" description="Helical" evidence="1">
    <location>
        <begin position="191"/>
        <end position="210"/>
    </location>
</feature>
<keyword evidence="1" id="KW-0472">Membrane</keyword>
<keyword evidence="1" id="KW-1133">Transmembrane helix</keyword>
<protein>
    <recommendedName>
        <fullName evidence="4">Tryptophan-rich sensory protein</fullName>
    </recommendedName>
</protein>
<evidence type="ECO:0000313" key="3">
    <source>
        <dbReference type="Proteomes" id="UP000419743"/>
    </source>
</evidence>
<feature type="transmembrane region" description="Helical" evidence="1">
    <location>
        <begin position="122"/>
        <end position="141"/>
    </location>
</feature>
<feature type="transmembrane region" description="Helical" evidence="1">
    <location>
        <begin position="98"/>
        <end position="116"/>
    </location>
</feature>
<dbReference type="InterPro" id="IPR038330">
    <property type="entry name" value="TspO/MBR-related_sf"/>
</dbReference>
<evidence type="ECO:0000313" key="2">
    <source>
        <dbReference type="EMBL" id="VZO35496.1"/>
    </source>
</evidence>
<sequence>MTPADVRAERAGSGSQRFVRRWPRRIAVTVSFVVCVLGSMVGVGVFGGTPIAEAAGGLLAADSTHLAPASGAFSIWTAIYIGLGCYTVWQWWDDDTRALAWPAITSMLLNAAWILVVQAGWVFGSVLVIAVLLGVLALLFVRCLRRRPSSAIEAVVTDGVFGLYLGWVCVAICANIAAALAGAGFDGFGSPQWWSVGVLAVATVVGVALARFSRGRLAVAASLAWGLAWIAIARTVSEPSSTVVAIAAGAAAGVVALTAVVARVRAPREIAG</sequence>
<organism evidence="2 3">
    <name type="scientific">Occultella aeris</name>
    <dbReference type="NCBI Taxonomy" id="2761496"/>
    <lineage>
        <taxon>Bacteria</taxon>
        <taxon>Bacillati</taxon>
        <taxon>Actinomycetota</taxon>
        <taxon>Actinomycetes</taxon>
        <taxon>Micrococcales</taxon>
        <taxon>Ruaniaceae</taxon>
        <taxon>Occultella</taxon>
    </lineage>
</organism>
<feature type="transmembrane region" description="Helical" evidence="1">
    <location>
        <begin position="242"/>
        <end position="262"/>
    </location>
</feature>
<dbReference type="Proteomes" id="UP000419743">
    <property type="component" value="Unassembled WGS sequence"/>
</dbReference>
<accession>A0A7M4DF03</accession>
<comment type="caution">
    <text evidence="2">The sequence shown here is derived from an EMBL/GenBank/DDBJ whole genome shotgun (WGS) entry which is preliminary data.</text>
</comment>
<keyword evidence="3" id="KW-1185">Reference proteome</keyword>
<keyword evidence="1" id="KW-0812">Transmembrane</keyword>
<dbReference type="EMBL" id="CACRYJ010000011">
    <property type="protein sequence ID" value="VZO35496.1"/>
    <property type="molecule type" value="Genomic_DNA"/>
</dbReference>
<feature type="transmembrane region" description="Helical" evidence="1">
    <location>
        <begin position="66"/>
        <end position="86"/>
    </location>
</feature>